<evidence type="ECO:0000256" key="5">
    <source>
        <dbReference type="ARBA" id="ARBA00022764"/>
    </source>
</evidence>
<dbReference type="Pfam" id="PF16822">
    <property type="entry name" value="ALGX"/>
    <property type="match status" value="1"/>
</dbReference>
<name>A0A8J7Q7X9_9BACT</name>
<feature type="domain" description="AlgX/AlgJ SGNH hydrolase-like" evidence="7">
    <location>
        <begin position="96"/>
        <end position="282"/>
    </location>
</feature>
<accession>A0A8J7Q7X9</accession>
<protein>
    <recommendedName>
        <fullName evidence="7">AlgX/AlgJ SGNH hydrolase-like domain-containing protein</fullName>
    </recommendedName>
</protein>
<dbReference type="GO" id="GO:0016740">
    <property type="term" value="F:transferase activity"/>
    <property type="evidence" value="ECO:0007669"/>
    <property type="project" value="UniProtKB-KW"/>
</dbReference>
<dbReference type="RefSeq" id="WP_207859108.1">
    <property type="nucleotide sequence ID" value="NZ_JAFREP010000010.1"/>
</dbReference>
<comment type="caution">
    <text evidence="8">The sequence shown here is derived from an EMBL/GenBank/DDBJ whole genome shotgun (WGS) entry which is preliminary data.</text>
</comment>
<gene>
    <name evidence="8" type="ORF">J3U88_12515</name>
</gene>
<evidence type="ECO:0000256" key="4">
    <source>
        <dbReference type="ARBA" id="ARBA00022729"/>
    </source>
</evidence>
<dbReference type="Proteomes" id="UP000664417">
    <property type="component" value="Unassembled WGS sequence"/>
</dbReference>
<dbReference type="CDD" id="cd14440">
    <property type="entry name" value="AlgX_N_like_3"/>
    <property type="match status" value="1"/>
</dbReference>
<keyword evidence="4" id="KW-0732">Signal</keyword>
<evidence type="ECO:0000313" key="8">
    <source>
        <dbReference type="EMBL" id="MBO1319287.1"/>
    </source>
</evidence>
<evidence type="ECO:0000256" key="2">
    <source>
        <dbReference type="ARBA" id="ARBA00005182"/>
    </source>
</evidence>
<comment type="pathway">
    <text evidence="2">Glycan biosynthesis; alginate biosynthesis.</text>
</comment>
<dbReference type="GO" id="GO:0042597">
    <property type="term" value="C:periplasmic space"/>
    <property type="evidence" value="ECO:0007669"/>
    <property type="project" value="UniProtKB-SubCell"/>
</dbReference>
<keyword evidence="3" id="KW-0808">Transferase</keyword>
<sequence length="380" mass="43742">MFHRRRVHWYHKLLTATFLVMILLPGVDMIVGIDKTPVAGTVATFPEFRGGLRGVASLPGQFKYWFGENFGFRQWFIQFHGKLKKDVLGTSPSTKVMLGKDDWLYYRDEMVFEDYRNLYPFDKPGLQQWLDLLAARQSFCAERGITYVFTISPNKPTMYPEFLPEGWEPLDRPNRLNQLQAAVDSRLPEVAMVDVRPALNNHKSSHGPLYFKSDTHWNEMGAYVGYVEIMTELKKHYPELTIVPIDELEIDEQTSNGGDLARMMGLKFSTEELMRTPQFPESRPVVREKDGSTLTVVVKDVLKGEEGLVTRCEAGEIESAVIIHDSFGQALIPLLARHFKRATFVWSNSFDKSLVEKEQPKVVIQQLVERRLLNWKPTPE</sequence>
<evidence type="ECO:0000256" key="1">
    <source>
        <dbReference type="ARBA" id="ARBA00004418"/>
    </source>
</evidence>
<comment type="subcellular location">
    <subcellularLocation>
        <location evidence="1">Periplasm</location>
    </subcellularLocation>
</comment>
<keyword evidence="5" id="KW-0574">Periplasm</keyword>
<dbReference type="UniPathway" id="UPA00286"/>
<evidence type="ECO:0000256" key="6">
    <source>
        <dbReference type="ARBA" id="ARBA00022841"/>
    </source>
</evidence>
<evidence type="ECO:0000313" key="9">
    <source>
        <dbReference type="Proteomes" id="UP000664417"/>
    </source>
</evidence>
<keyword evidence="6" id="KW-0016">Alginate biosynthesis</keyword>
<dbReference type="AlphaFoldDB" id="A0A8J7Q7X9"/>
<evidence type="ECO:0000256" key="3">
    <source>
        <dbReference type="ARBA" id="ARBA00022679"/>
    </source>
</evidence>
<reference evidence="8" key="1">
    <citation type="submission" date="2021-03" db="EMBL/GenBank/DDBJ databases">
        <authorList>
            <person name="Wang G."/>
        </authorList>
    </citation>
    <scope>NUCLEOTIDE SEQUENCE</scope>
    <source>
        <strain evidence="8">KCTC 12899</strain>
    </source>
</reference>
<dbReference type="EMBL" id="JAFREP010000010">
    <property type="protein sequence ID" value="MBO1319287.1"/>
    <property type="molecule type" value="Genomic_DNA"/>
</dbReference>
<keyword evidence="9" id="KW-1185">Reference proteome</keyword>
<evidence type="ECO:0000259" key="7">
    <source>
        <dbReference type="Pfam" id="PF16822"/>
    </source>
</evidence>
<proteinExistence type="predicted"/>
<organism evidence="8 9">
    <name type="scientific">Acanthopleuribacter pedis</name>
    <dbReference type="NCBI Taxonomy" id="442870"/>
    <lineage>
        <taxon>Bacteria</taxon>
        <taxon>Pseudomonadati</taxon>
        <taxon>Acidobacteriota</taxon>
        <taxon>Holophagae</taxon>
        <taxon>Acanthopleuribacterales</taxon>
        <taxon>Acanthopleuribacteraceae</taxon>
        <taxon>Acanthopleuribacter</taxon>
    </lineage>
</organism>
<dbReference type="InterPro" id="IPR031811">
    <property type="entry name" value="ALGX/ALGJ_SGNH-like"/>
</dbReference>
<dbReference type="GO" id="GO:0042121">
    <property type="term" value="P:alginic acid biosynthetic process"/>
    <property type="evidence" value="ECO:0007669"/>
    <property type="project" value="UniProtKB-UniPathway"/>
</dbReference>